<feature type="chain" id="PRO_5018336124" description="Ubiquitin 3 binding protein But2 C-terminal domain-containing protein" evidence="1">
    <location>
        <begin position="20"/>
        <end position="284"/>
    </location>
</feature>
<dbReference type="AlphaFoldDB" id="A0A3N4LZB5"/>
<protein>
    <recommendedName>
        <fullName evidence="4">Ubiquitin 3 binding protein But2 C-terminal domain-containing protein</fullName>
    </recommendedName>
</protein>
<evidence type="ECO:0000313" key="3">
    <source>
        <dbReference type="Proteomes" id="UP000267821"/>
    </source>
</evidence>
<gene>
    <name evidence="2" type="ORF">L211DRAFT_866938</name>
</gene>
<dbReference type="PANTHER" id="PTHR40368:SF1">
    <property type="entry name" value="YALI0F14399P"/>
    <property type="match status" value="1"/>
</dbReference>
<keyword evidence="3" id="KW-1185">Reference proteome</keyword>
<sequence length="284" mass="30637">MRVSLGLSSVLLLPVLAAAAPPPPKNFYHPGDLIGVTCLNRTIDNGEHVADSNGHLQYIPFPPPPLSCSDERGSPATLRLPFLSESLLNCTIPALTDELYHLLEFYVHADSPLSCRIPRRPPGGERDLLPSSSSSGGEEWIPLVISLSGKFERSHLHISNHINLIVHISPDELDTTNSASNPGMVIDSAAAYSVSPLSPSAQTKIIPGDPLPLLFTLRCRLAPPLPKRRGADTDMGTRDGGVRGWTCHDSYGGLLSAELSRYGGRVYGVFPRVGVSKKVEEVWV</sequence>
<accession>A0A3N4LZB5</accession>
<dbReference type="Proteomes" id="UP000267821">
    <property type="component" value="Unassembled WGS sequence"/>
</dbReference>
<evidence type="ECO:0000313" key="2">
    <source>
        <dbReference type="EMBL" id="RPB26021.1"/>
    </source>
</evidence>
<evidence type="ECO:0008006" key="4">
    <source>
        <dbReference type="Google" id="ProtNLM"/>
    </source>
</evidence>
<keyword evidence="1" id="KW-0732">Signal</keyword>
<reference evidence="2 3" key="1">
    <citation type="journal article" date="2018" name="Nat. Ecol. Evol.">
        <title>Pezizomycetes genomes reveal the molecular basis of ectomycorrhizal truffle lifestyle.</title>
        <authorList>
            <person name="Murat C."/>
            <person name="Payen T."/>
            <person name="Noel B."/>
            <person name="Kuo A."/>
            <person name="Morin E."/>
            <person name="Chen J."/>
            <person name="Kohler A."/>
            <person name="Krizsan K."/>
            <person name="Balestrini R."/>
            <person name="Da Silva C."/>
            <person name="Montanini B."/>
            <person name="Hainaut M."/>
            <person name="Levati E."/>
            <person name="Barry K.W."/>
            <person name="Belfiori B."/>
            <person name="Cichocki N."/>
            <person name="Clum A."/>
            <person name="Dockter R.B."/>
            <person name="Fauchery L."/>
            <person name="Guy J."/>
            <person name="Iotti M."/>
            <person name="Le Tacon F."/>
            <person name="Lindquist E.A."/>
            <person name="Lipzen A."/>
            <person name="Malagnac F."/>
            <person name="Mello A."/>
            <person name="Molinier V."/>
            <person name="Miyauchi S."/>
            <person name="Poulain J."/>
            <person name="Riccioni C."/>
            <person name="Rubini A."/>
            <person name="Sitrit Y."/>
            <person name="Splivallo R."/>
            <person name="Traeger S."/>
            <person name="Wang M."/>
            <person name="Zifcakova L."/>
            <person name="Wipf D."/>
            <person name="Zambonelli A."/>
            <person name="Paolocci F."/>
            <person name="Nowrousian M."/>
            <person name="Ottonello S."/>
            <person name="Baldrian P."/>
            <person name="Spatafora J.W."/>
            <person name="Henrissat B."/>
            <person name="Nagy L.G."/>
            <person name="Aury J.M."/>
            <person name="Wincker P."/>
            <person name="Grigoriev I.V."/>
            <person name="Bonfante P."/>
            <person name="Martin F.M."/>
        </authorList>
    </citation>
    <scope>NUCLEOTIDE SEQUENCE [LARGE SCALE GENOMIC DNA]</scope>
    <source>
        <strain evidence="2 3">ATCC MYA-4762</strain>
    </source>
</reference>
<proteinExistence type="predicted"/>
<name>A0A3N4LZB5_9PEZI</name>
<dbReference type="STRING" id="1051890.A0A3N4LZB5"/>
<feature type="signal peptide" evidence="1">
    <location>
        <begin position="1"/>
        <end position="19"/>
    </location>
</feature>
<dbReference type="EMBL" id="ML121536">
    <property type="protein sequence ID" value="RPB26021.1"/>
    <property type="molecule type" value="Genomic_DNA"/>
</dbReference>
<dbReference type="OrthoDB" id="18530at2759"/>
<organism evidence="2 3">
    <name type="scientific">Terfezia boudieri ATCC MYA-4762</name>
    <dbReference type="NCBI Taxonomy" id="1051890"/>
    <lineage>
        <taxon>Eukaryota</taxon>
        <taxon>Fungi</taxon>
        <taxon>Dikarya</taxon>
        <taxon>Ascomycota</taxon>
        <taxon>Pezizomycotina</taxon>
        <taxon>Pezizomycetes</taxon>
        <taxon>Pezizales</taxon>
        <taxon>Pezizaceae</taxon>
        <taxon>Terfezia</taxon>
    </lineage>
</organism>
<evidence type="ECO:0000256" key="1">
    <source>
        <dbReference type="SAM" id="SignalP"/>
    </source>
</evidence>
<dbReference type="PANTHER" id="PTHR40368">
    <property type="entry name" value="YALI0F14399P"/>
    <property type="match status" value="1"/>
</dbReference>
<dbReference type="InParanoid" id="A0A3N4LZB5"/>